<dbReference type="InterPro" id="IPR005804">
    <property type="entry name" value="FA_desaturase_dom"/>
</dbReference>
<feature type="transmembrane region" description="Helical" evidence="10">
    <location>
        <begin position="15"/>
        <end position="39"/>
    </location>
</feature>
<evidence type="ECO:0000256" key="2">
    <source>
        <dbReference type="ARBA" id="ARBA00008749"/>
    </source>
</evidence>
<protein>
    <submittedName>
        <fullName evidence="13">Fatty acid desaturase</fullName>
        <ecNumber evidence="13">1.14.19.-</ecNumber>
    </submittedName>
</protein>
<evidence type="ECO:0000313" key="14">
    <source>
        <dbReference type="Proteomes" id="UP000700248"/>
    </source>
</evidence>
<keyword evidence="9 10" id="KW-0472">Membrane</keyword>
<reference evidence="13" key="1">
    <citation type="journal article" date="2021" name="PeerJ">
        <title>Extensive microbial diversity within the chicken gut microbiome revealed by metagenomics and culture.</title>
        <authorList>
            <person name="Gilroy R."/>
            <person name="Ravi A."/>
            <person name="Getino M."/>
            <person name="Pursley I."/>
            <person name="Horton D.L."/>
            <person name="Alikhan N.F."/>
            <person name="Baker D."/>
            <person name="Gharbi K."/>
            <person name="Hall N."/>
            <person name="Watson M."/>
            <person name="Adriaenssens E.M."/>
            <person name="Foster-Nyarko E."/>
            <person name="Jarju S."/>
            <person name="Secka A."/>
            <person name="Antonio M."/>
            <person name="Oren A."/>
            <person name="Chaudhuri R.R."/>
            <person name="La Ragione R."/>
            <person name="Hildebrand F."/>
            <person name="Pallen M.J."/>
        </authorList>
    </citation>
    <scope>NUCLEOTIDE SEQUENCE</scope>
    <source>
        <strain evidence="13">CHK175-13533</strain>
    </source>
</reference>
<reference evidence="13" key="2">
    <citation type="submission" date="2021-09" db="EMBL/GenBank/DDBJ databases">
        <authorList>
            <person name="Gilroy R."/>
        </authorList>
    </citation>
    <scope>NUCLEOTIDE SEQUENCE</scope>
    <source>
        <strain evidence="13">CHK175-13533</strain>
    </source>
</reference>
<evidence type="ECO:0000256" key="9">
    <source>
        <dbReference type="ARBA" id="ARBA00023136"/>
    </source>
</evidence>
<dbReference type="GO" id="GO:0016717">
    <property type="term" value="F:oxidoreductase activity, acting on paired donors, with oxidation of a pair of donors resulting in the reduction of molecular oxygen to two molecules of water"/>
    <property type="evidence" value="ECO:0007669"/>
    <property type="project" value="InterPro"/>
</dbReference>
<dbReference type="AlphaFoldDB" id="A0A9D2VGZ5"/>
<keyword evidence="7" id="KW-0408">Iron</keyword>
<dbReference type="RefSeq" id="WP_276831245.1">
    <property type="nucleotide sequence ID" value="NZ_DYTQ01000094.1"/>
</dbReference>
<evidence type="ECO:0000256" key="3">
    <source>
        <dbReference type="ARBA" id="ARBA00022692"/>
    </source>
</evidence>
<dbReference type="EC" id="1.14.19.-" evidence="13"/>
<dbReference type="CDD" id="cd03505">
    <property type="entry name" value="Delta9-FADS-like"/>
    <property type="match status" value="1"/>
</dbReference>
<dbReference type="Proteomes" id="UP000700248">
    <property type="component" value="Unassembled WGS sequence"/>
</dbReference>
<keyword evidence="5 10" id="KW-1133">Transmembrane helix</keyword>
<evidence type="ECO:0000256" key="6">
    <source>
        <dbReference type="ARBA" id="ARBA00023002"/>
    </source>
</evidence>
<evidence type="ECO:0000256" key="10">
    <source>
        <dbReference type="SAM" id="Phobius"/>
    </source>
</evidence>
<keyword evidence="4" id="KW-0276">Fatty acid metabolism</keyword>
<dbReference type="PANTHER" id="PTHR11351:SF33">
    <property type="entry name" value="DELTA-9 FATTY ACID DESATURASE, DESA"/>
    <property type="match status" value="1"/>
</dbReference>
<gene>
    <name evidence="13" type="ORF">K8U84_08210</name>
</gene>
<feature type="domain" description="Fatty acid desaturase" evidence="11">
    <location>
        <begin position="17"/>
        <end position="219"/>
    </location>
</feature>
<evidence type="ECO:0000313" key="13">
    <source>
        <dbReference type="EMBL" id="HJH24521.1"/>
    </source>
</evidence>
<sequence length="402" mass="46084">MQNILHFLADGLLQWSWWQVVLFTLAVTHITIISVTLFLHRSQAHRGLDLHPAVMHFFRFWLWLTTGMITKEWVAIHRKHHARCEREGDPHSPVVFGLGMVFFRGAELYREEAKNEETLKRFGHGTPDDWMERNVYSRHNFLGILIMLGIDVALFGLVGLAVWAVQMAWIPFWAAGVVNGIGHALGYRNFASPDTSTNVFPWGIIIGGEELHNNHHAYGTSAKFSSKWYEFDLGWVYISILRFFKLAHVKKVAPKLRLEPANKAASADIGLDTLQGVITHRYEILARYADVIRQTATEEIVRLKNKDDHGKLSLLRRCGDWIGRGDQVLNEEQRAQLQKVLEDEGKLSTVVQMQVELSRLWESSSATSDQLLTDLRAWVHRAQQSGIDSLEQFALRLRRYAA</sequence>
<comment type="caution">
    <text evidence="13">The sequence shown here is derived from an EMBL/GenBank/DDBJ whole genome shotgun (WGS) entry which is preliminary data.</text>
</comment>
<dbReference type="PANTHER" id="PTHR11351">
    <property type="entry name" value="ACYL-COA DESATURASE"/>
    <property type="match status" value="1"/>
</dbReference>
<dbReference type="GO" id="GO:0016020">
    <property type="term" value="C:membrane"/>
    <property type="evidence" value="ECO:0007669"/>
    <property type="project" value="UniProtKB-SubCell"/>
</dbReference>
<keyword evidence="6 13" id="KW-0560">Oxidoreductase</keyword>
<name>A0A9D2VGZ5_9BURK</name>
<comment type="subcellular location">
    <subcellularLocation>
        <location evidence="1">Membrane</location>
        <topology evidence="1">Multi-pass membrane protein</topology>
    </subcellularLocation>
</comment>
<feature type="domain" description="Transposase IS204/IS1001/IS1096/IS1165 DDE" evidence="12">
    <location>
        <begin position="322"/>
        <end position="400"/>
    </location>
</feature>
<evidence type="ECO:0000256" key="1">
    <source>
        <dbReference type="ARBA" id="ARBA00004141"/>
    </source>
</evidence>
<dbReference type="InterPro" id="IPR015876">
    <property type="entry name" value="Acyl-CoA_DS"/>
</dbReference>
<evidence type="ECO:0000256" key="4">
    <source>
        <dbReference type="ARBA" id="ARBA00022832"/>
    </source>
</evidence>
<feature type="transmembrane region" description="Helical" evidence="10">
    <location>
        <begin position="141"/>
        <end position="164"/>
    </location>
</feature>
<organism evidence="13 14">
    <name type="scientific">Paenalcaligenes hominis</name>
    <dbReference type="NCBI Taxonomy" id="643674"/>
    <lineage>
        <taxon>Bacteria</taxon>
        <taxon>Pseudomonadati</taxon>
        <taxon>Pseudomonadota</taxon>
        <taxon>Betaproteobacteria</taxon>
        <taxon>Burkholderiales</taxon>
        <taxon>Alcaligenaceae</taxon>
        <taxon>Paenalcaligenes</taxon>
    </lineage>
</organism>
<evidence type="ECO:0000256" key="7">
    <source>
        <dbReference type="ARBA" id="ARBA00023004"/>
    </source>
</evidence>
<proteinExistence type="inferred from homology"/>
<keyword evidence="8" id="KW-0443">Lipid metabolism</keyword>
<dbReference type="EMBL" id="DYTQ01000094">
    <property type="protein sequence ID" value="HJH24521.1"/>
    <property type="molecule type" value="Genomic_DNA"/>
</dbReference>
<dbReference type="Pfam" id="PF00487">
    <property type="entry name" value="FA_desaturase"/>
    <property type="match status" value="1"/>
</dbReference>
<accession>A0A9D2VGZ5</accession>
<keyword evidence="3 10" id="KW-0812">Transmembrane</keyword>
<evidence type="ECO:0000256" key="8">
    <source>
        <dbReference type="ARBA" id="ARBA00023098"/>
    </source>
</evidence>
<dbReference type="InterPro" id="IPR002560">
    <property type="entry name" value="Transposase_DDE"/>
</dbReference>
<comment type="similarity">
    <text evidence="2">Belongs to the fatty acid desaturase type 2 family.</text>
</comment>
<evidence type="ECO:0000259" key="11">
    <source>
        <dbReference type="Pfam" id="PF00487"/>
    </source>
</evidence>
<evidence type="ECO:0000259" key="12">
    <source>
        <dbReference type="Pfam" id="PF01610"/>
    </source>
</evidence>
<evidence type="ECO:0000256" key="5">
    <source>
        <dbReference type="ARBA" id="ARBA00022989"/>
    </source>
</evidence>
<dbReference type="GO" id="GO:0006631">
    <property type="term" value="P:fatty acid metabolic process"/>
    <property type="evidence" value="ECO:0007669"/>
    <property type="project" value="UniProtKB-KW"/>
</dbReference>
<dbReference type="Pfam" id="PF01610">
    <property type="entry name" value="DDE_Tnp_ISL3"/>
    <property type="match status" value="1"/>
</dbReference>